<organism evidence="1 3">
    <name type="scientific">Vitis vinifera</name>
    <name type="common">Grape</name>
    <dbReference type="NCBI Taxonomy" id="29760"/>
    <lineage>
        <taxon>Eukaryota</taxon>
        <taxon>Viridiplantae</taxon>
        <taxon>Streptophyta</taxon>
        <taxon>Embryophyta</taxon>
        <taxon>Tracheophyta</taxon>
        <taxon>Spermatophyta</taxon>
        <taxon>Magnoliopsida</taxon>
        <taxon>eudicotyledons</taxon>
        <taxon>Gunneridae</taxon>
        <taxon>Pentapetalae</taxon>
        <taxon>rosids</taxon>
        <taxon>Vitales</taxon>
        <taxon>Vitaceae</taxon>
        <taxon>Viteae</taxon>
        <taxon>Vitis</taxon>
    </lineage>
</organism>
<dbReference type="Proteomes" id="UP000288805">
    <property type="component" value="Unassembled WGS sequence"/>
</dbReference>
<name>A0A438ET49_VITVI</name>
<dbReference type="Gene3D" id="2.60.120.10">
    <property type="entry name" value="Jelly Rolls"/>
    <property type="match status" value="1"/>
</dbReference>
<dbReference type="PANTHER" id="PTHR34571">
    <property type="entry name" value="(S)-UREIDOGLYCINE AMINOHYDROLASE"/>
    <property type="match status" value="1"/>
</dbReference>
<proteinExistence type="predicted"/>
<reference evidence="1 3" key="1">
    <citation type="journal article" date="2018" name="PLoS Genet.">
        <title>Population sequencing reveals clonal diversity and ancestral inbreeding in the grapevine cultivar Chardonnay.</title>
        <authorList>
            <person name="Roach M.J."/>
            <person name="Johnson D.L."/>
            <person name="Bohlmann J."/>
            <person name="van Vuuren H.J."/>
            <person name="Jones S.J."/>
            <person name="Pretorius I.S."/>
            <person name="Schmidt S.A."/>
            <person name="Borneman A.R."/>
        </authorList>
    </citation>
    <scope>NUCLEOTIDE SEQUENCE [LARGE SCALE GENOMIC DNA]</scope>
    <source>
        <strain evidence="3">cv. Chardonnay</strain>
        <strain evidence="1">I10V1</strain>
        <tissue evidence="1">Leaf</tissue>
    </source>
</reference>
<evidence type="ECO:0000313" key="1">
    <source>
        <dbReference type="EMBL" id="RVW50847.1"/>
    </source>
</evidence>
<dbReference type="GO" id="GO:0071522">
    <property type="term" value="F:ureidoglycine aminohydrolase activity"/>
    <property type="evidence" value="ECO:0007669"/>
    <property type="project" value="InterPro"/>
</dbReference>
<keyword evidence="1" id="KW-0378">Hydrolase</keyword>
<protein>
    <submittedName>
        <fullName evidence="1">(S)-ureidoglycine aminohydrolase</fullName>
    </submittedName>
</protein>
<sequence>MNCLKRPLTNFYPGWNESYYIFLFAFILWHPNANSTSKRYPIQAGDAIWMAPFVPQWYAALGKTRSRYLLYKDVNRNPL</sequence>
<evidence type="ECO:0000313" key="3">
    <source>
        <dbReference type="Proteomes" id="UP000288805"/>
    </source>
</evidence>
<accession>A0A438ET49</accession>
<dbReference type="PANTHER" id="PTHR34571:SF1">
    <property type="entry name" value="(S)-UREIDOGLYCINE AMINOHYDROLASE"/>
    <property type="match status" value="1"/>
</dbReference>
<dbReference type="AlphaFoldDB" id="A0A438ET49"/>
<dbReference type="InterPro" id="IPR011051">
    <property type="entry name" value="RmlC_Cupin_sf"/>
</dbReference>
<dbReference type="InterPro" id="IPR017627">
    <property type="entry name" value="UGHY"/>
</dbReference>
<comment type="caution">
    <text evidence="1">The sequence shown here is derived from an EMBL/GenBank/DDBJ whole genome shotgun (WGS) entry which is preliminary data.</text>
</comment>
<dbReference type="EMBL" id="QGNW01001191">
    <property type="protein sequence ID" value="RVW50847.1"/>
    <property type="molecule type" value="Genomic_DNA"/>
</dbReference>
<evidence type="ECO:0000313" key="2">
    <source>
        <dbReference type="EMBL" id="RVX15454.1"/>
    </source>
</evidence>
<dbReference type="EMBL" id="QGNW01000018">
    <property type="protein sequence ID" value="RVX15454.1"/>
    <property type="molecule type" value="Genomic_DNA"/>
</dbReference>
<gene>
    <name evidence="1" type="primary">UGLYAH_0</name>
    <name evidence="2" type="synonym">UGLYAH_1</name>
    <name evidence="2" type="ORF">CK203_009318</name>
    <name evidence="1" type="ORF">CK203_101826</name>
</gene>
<dbReference type="SUPFAM" id="SSF51182">
    <property type="entry name" value="RmlC-like cupins"/>
    <property type="match status" value="1"/>
</dbReference>
<dbReference type="InterPro" id="IPR014710">
    <property type="entry name" value="RmlC-like_jellyroll"/>
</dbReference>